<comment type="similarity">
    <text evidence="1">Belongs to the aldehyde dehydrogenase family.</text>
</comment>
<proteinExistence type="inferred from homology"/>
<feature type="domain" description="Aldehyde dehydrogenase" evidence="3">
    <location>
        <begin position="14"/>
        <end position="478"/>
    </location>
</feature>
<reference evidence="4 5" key="1">
    <citation type="submission" date="2016-10" db="EMBL/GenBank/DDBJ databases">
        <authorList>
            <person name="de Groot N.N."/>
        </authorList>
    </citation>
    <scope>NUCLEOTIDE SEQUENCE [LARGE SCALE GENOMIC DNA]</scope>
    <source>
        <strain evidence="4 5">CGMCC 4.3491</strain>
    </source>
</reference>
<evidence type="ECO:0000256" key="2">
    <source>
        <dbReference type="ARBA" id="ARBA00023002"/>
    </source>
</evidence>
<dbReference type="GO" id="GO:0009450">
    <property type="term" value="P:gamma-aminobutyric acid catabolic process"/>
    <property type="evidence" value="ECO:0007669"/>
    <property type="project" value="TreeGrafter"/>
</dbReference>
<dbReference type="CDD" id="cd07103">
    <property type="entry name" value="ALDH_F5_SSADH_GabD"/>
    <property type="match status" value="1"/>
</dbReference>
<dbReference type="Proteomes" id="UP000198891">
    <property type="component" value="Unassembled WGS sequence"/>
</dbReference>
<dbReference type="STRING" id="381665.SAMN05216554_1807"/>
<organism evidence="4 5">
    <name type="scientific">Herbiconiux ginsengi</name>
    <dbReference type="NCBI Taxonomy" id="381665"/>
    <lineage>
        <taxon>Bacteria</taxon>
        <taxon>Bacillati</taxon>
        <taxon>Actinomycetota</taxon>
        <taxon>Actinomycetes</taxon>
        <taxon>Micrococcales</taxon>
        <taxon>Microbacteriaceae</taxon>
        <taxon>Herbiconiux</taxon>
    </lineage>
</organism>
<dbReference type="FunFam" id="3.40.309.10:FF:000004">
    <property type="entry name" value="Succinate-semialdehyde dehydrogenase I"/>
    <property type="match status" value="1"/>
</dbReference>
<keyword evidence="2" id="KW-0560">Oxidoreductase</keyword>
<dbReference type="EMBL" id="FNPZ01000001">
    <property type="protein sequence ID" value="SDY86931.1"/>
    <property type="molecule type" value="Genomic_DNA"/>
</dbReference>
<dbReference type="OrthoDB" id="6882680at2"/>
<dbReference type="InterPro" id="IPR050740">
    <property type="entry name" value="Aldehyde_DH_Superfamily"/>
</dbReference>
<dbReference type="PANTHER" id="PTHR43353:SF5">
    <property type="entry name" value="SUCCINATE-SEMIALDEHYDE DEHYDROGENASE, MITOCHONDRIAL"/>
    <property type="match status" value="1"/>
</dbReference>
<name>A0A1H3NDA4_9MICO</name>
<dbReference type="AlphaFoldDB" id="A0A1H3NDA4"/>
<keyword evidence="5" id="KW-1185">Reference proteome</keyword>
<dbReference type="RefSeq" id="WP_092551621.1">
    <property type="nucleotide sequence ID" value="NZ_FNPZ01000001.1"/>
</dbReference>
<dbReference type="Gene3D" id="3.40.605.10">
    <property type="entry name" value="Aldehyde Dehydrogenase, Chain A, domain 1"/>
    <property type="match status" value="1"/>
</dbReference>
<dbReference type="SUPFAM" id="SSF53720">
    <property type="entry name" value="ALDH-like"/>
    <property type="match status" value="1"/>
</dbReference>
<dbReference type="InterPro" id="IPR016161">
    <property type="entry name" value="Ald_DH/histidinol_DH"/>
</dbReference>
<evidence type="ECO:0000256" key="1">
    <source>
        <dbReference type="ARBA" id="ARBA00009986"/>
    </source>
</evidence>
<dbReference type="InterPro" id="IPR016163">
    <property type="entry name" value="Ald_DH_C"/>
</dbReference>
<evidence type="ECO:0000313" key="5">
    <source>
        <dbReference type="Proteomes" id="UP000198891"/>
    </source>
</evidence>
<evidence type="ECO:0000259" key="3">
    <source>
        <dbReference type="Pfam" id="PF00171"/>
    </source>
</evidence>
<accession>A0A1H3NDA4</accession>
<evidence type="ECO:0000313" key="4">
    <source>
        <dbReference type="EMBL" id="SDY86931.1"/>
    </source>
</evidence>
<dbReference type="GO" id="GO:0004777">
    <property type="term" value="F:succinate-semialdehyde dehydrogenase (NAD+) activity"/>
    <property type="evidence" value="ECO:0007669"/>
    <property type="project" value="TreeGrafter"/>
</dbReference>
<sequence>MTDYLTRLFIDGSWQDADSGETFAVLNPADGSELARVADADARDMTRAIDGAERAQIGWAATPALERSRILRRAAEIGRADIDRLARVMTAEHGKPIAQSIGELNYGFDFIDWFAEEARRTYGTTVPSTGPDKRIVAIRQAAGVSVAITPWNFPSLQILRKLGAALAAGCSMVVKPAALTPISALEIGRFFAEAGLPDGVLQIVLSSRASRVSATIMADSRVRVLSFTGSTEVGKILMREGAATMKRLALELGGHAPFIVFDDADVEHALDQLVAVKMRNMGQTCVSANRIFVQRSIAPEFTRRLVERLSSMKVGFGHEDGVEVGPLIEAAAVAKVEAHVADAVAGGAGVATGGKRPEHSALANGHFYEPTVLTGVTDDMLVARDETFGPVAPIFEFDTEEEVVARANNSPYGLAAYFFTRDVNRVVRVSESLQYGTVGANDGSISAVQAPFGGVKESGIGREGGHWGMEEYLDTKYISLAGLTRA</sequence>
<dbReference type="PANTHER" id="PTHR43353">
    <property type="entry name" value="SUCCINATE-SEMIALDEHYDE DEHYDROGENASE, MITOCHONDRIAL"/>
    <property type="match status" value="1"/>
</dbReference>
<dbReference type="InterPro" id="IPR016162">
    <property type="entry name" value="Ald_DH_N"/>
</dbReference>
<dbReference type="Pfam" id="PF00171">
    <property type="entry name" value="Aldedh"/>
    <property type="match status" value="1"/>
</dbReference>
<dbReference type="FunFam" id="3.40.605.10:FF:000007">
    <property type="entry name" value="NAD/NADP-dependent betaine aldehyde dehydrogenase"/>
    <property type="match status" value="1"/>
</dbReference>
<protein>
    <submittedName>
        <fullName evidence="4">Succinate semialdehyde dehydrogenase</fullName>
    </submittedName>
</protein>
<dbReference type="Gene3D" id="3.40.309.10">
    <property type="entry name" value="Aldehyde Dehydrogenase, Chain A, domain 2"/>
    <property type="match status" value="1"/>
</dbReference>
<gene>
    <name evidence="4" type="ORF">SAMN05216554_1807</name>
</gene>
<dbReference type="InterPro" id="IPR015590">
    <property type="entry name" value="Aldehyde_DH_dom"/>
</dbReference>